<evidence type="ECO:0000313" key="3">
    <source>
        <dbReference type="Proteomes" id="UP000309186"/>
    </source>
</evidence>
<comment type="caution">
    <text evidence="2">The sequence shown here is derived from an EMBL/GenBank/DDBJ whole genome shotgun (WGS) entry which is preliminary data.</text>
</comment>
<dbReference type="Proteomes" id="UP000309186">
    <property type="component" value="Unassembled WGS sequence"/>
</dbReference>
<dbReference type="InterPro" id="IPR036280">
    <property type="entry name" value="Multihaem_cyt_sf"/>
</dbReference>
<proteinExistence type="predicted"/>
<evidence type="ECO:0000313" key="2">
    <source>
        <dbReference type="EMBL" id="TLX46770.1"/>
    </source>
</evidence>
<accession>A0A5R9Q0T4</accession>
<dbReference type="InterPro" id="IPR040572">
    <property type="entry name" value="TackOD1"/>
</dbReference>
<feature type="domain" description="Thaumarchaeal output" evidence="1">
    <location>
        <begin position="125"/>
        <end position="306"/>
    </location>
</feature>
<dbReference type="OrthoDB" id="8432393at2"/>
<name>A0A5R9Q0T4_9GAMM</name>
<organism evidence="2 3">
    <name type="scientific">Pseudoalteromonas phenolica</name>
    <dbReference type="NCBI Taxonomy" id="161398"/>
    <lineage>
        <taxon>Bacteria</taxon>
        <taxon>Pseudomonadati</taxon>
        <taxon>Pseudomonadota</taxon>
        <taxon>Gammaproteobacteria</taxon>
        <taxon>Alteromonadales</taxon>
        <taxon>Pseudoalteromonadaceae</taxon>
        <taxon>Pseudoalteromonas</taxon>
    </lineage>
</organism>
<dbReference type="SUPFAM" id="SSF48695">
    <property type="entry name" value="Multiheme cytochromes"/>
    <property type="match status" value="1"/>
</dbReference>
<protein>
    <recommendedName>
        <fullName evidence="1">Thaumarchaeal output domain-containing protein</fullName>
    </recommendedName>
</protein>
<gene>
    <name evidence="2" type="ORF">C1E24_12245</name>
</gene>
<dbReference type="RefSeq" id="WP_138481827.1">
    <property type="nucleotide sequence ID" value="NZ_PPSW01000017.1"/>
</dbReference>
<reference evidence="2 3" key="1">
    <citation type="submission" date="2018-01" db="EMBL/GenBank/DDBJ databases">
        <title>Co-occurrence of chitin degradation, pigmentation and bioactivity in marine Pseudoalteromonas.</title>
        <authorList>
            <person name="Paulsen S."/>
            <person name="Gram L."/>
            <person name="Machado H."/>
        </authorList>
    </citation>
    <scope>NUCLEOTIDE SEQUENCE [LARGE SCALE GENOMIC DNA]</scope>
    <source>
        <strain evidence="2 3">S3663</strain>
    </source>
</reference>
<dbReference type="Pfam" id="PF18551">
    <property type="entry name" value="TackOD1"/>
    <property type="match status" value="1"/>
</dbReference>
<dbReference type="EMBL" id="PPSW01000017">
    <property type="protein sequence ID" value="TLX46770.1"/>
    <property type="molecule type" value="Genomic_DNA"/>
</dbReference>
<evidence type="ECO:0000259" key="1">
    <source>
        <dbReference type="Pfam" id="PF18551"/>
    </source>
</evidence>
<dbReference type="AlphaFoldDB" id="A0A5R9Q0T4"/>
<sequence length="470" mass="53724">MLEQSKSHLSFFSSSIFIAENDNALKNFGLTELLYFKNIDSFETEFSAKQHIGLIILDLPAQKQDETLAFLRQSETFWLSTIFVCQASSLSTHLANGIWSEQSKSLAEFSETRKKQLAVNSTLVETAVMKLLSYLWVFKGATLLPAKSPQMQSLYWYPLLQAWGIKAEDSINWLASVVRRNWLEVDTLVNRVRYCQSCHSGHLNYVDTCPSCQSIDIGLKASLHCFNCGHVAAEHEFKQQIGLGCPNCSKPLRHIGVDYDRPIENQQCNSCFNLFVDSDVVADCMDCGEKNDVNNLIVQSVNSYKLSANGRNLAKFGEKFNSFMFDQAENINFTQFCWLLQWQNNLALRHKQEHSVVYITMENVEQFIQDKGEKVAFSLFDELEQRIAKSIRLTDICCVQEEHSLLLFLPLTPLAQLPKIYQKLNEIELLQSDKNIALSIKALALPDKSMSDDVNMWLFEALEQARRIEF</sequence>